<comment type="caution">
    <text evidence="1">The sequence shown here is derived from an EMBL/GenBank/DDBJ whole genome shotgun (WGS) entry which is preliminary data.</text>
</comment>
<sequence length="205" mass="22415">MAVDRVTVVKQNRTFGTIAIGLGSAALLAAPAGAIMGDRTPLPTLHSPLPTPYIAQKFTCPATLEPLTTAMLRDLPGYINRSTVRLVPRKTAPIYAIIASQPDFTPLPTNASEDQSLPDDNLHQIFFTVLERQYVGKGVAEFQQFHWLFLARTTGGWRLALLFSQIGGYPVDRQPVTPPRESSQSVTADAIRSWLRNCEAGSIKV</sequence>
<reference evidence="1 2" key="1">
    <citation type="submission" date="2022-04" db="EMBL/GenBank/DDBJ databases">
        <title>Positive selection, recombination, and allopatry shape intraspecific diversity of widespread and dominant cyanobacteria.</title>
        <authorList>
            <person name="Wei J."/>
            <person name="Shu W."/>
            <person name="Hu C."/>
        </authorList>
    </citation>
    <scope>NUCLEOTIDE SEQUENCE [LARGE SCALE GENOMIC DNA]</scope>
    <source>
        <strain evidence="1 2">AS-A4</strain>
    </source>
</reference>
<dbReference type="RefSeq" id="WP_190446890.1">
    <property type="nucleotide sequence ID" value="NZ_JAMPLM010000021.1"/>
</dbReference>
<organism evidence="1 2">
    <name type="scientific">Stenomitos frigidus AS-A4</name>
    <dbReference type="NCBI Taxonomy" id="2933935"/>
    <lineage>
        <taxon>Bacteria</taxon>
        <taxon>Bacillati</taxon>
        <taxon>Cyanobacteriota</taxon>
        <taxon>Cyanophyceae</taxon>
        <taxon>Leptolyngbyales</taxon>
        <taxon>Leptolyngbyaceae</taxon>
        <taxon>Stenomitos</taxon>
    </lineage>
</organism>
<accession>A0ABV0KNX4</accession>
<proteinExistence type="predicted"/>
<protein>
    <submittedName>
        <fullName evidence="1">Uncharacterized protein</fullName>
    </submittedName>
</protein>
<dbReference type="EMBL" id="JAMPLM010000021">
    <property type="protein sequence ID" value="MEP1060733.1"/>
    <property type="molecule type" value="Genomic_DNA"/>
</dbReference>
<dbReference type="Proteomes" id="UP001476950">
    <property type="component" value="Unassembled WGS sequence"/>
</dbReference>
<name>A0ABV0KNX4_9CYAN</name>
<evidence type="ECO:0000313" key="1">
    <source>
        <dbReference type="EMBL" id="MEP1060733.1"/>
    </source>
</evidence>
<evidence type="ECO:0000313" key="2">
    <source>
        <dbReference type="Proteomes" id="UP001476950"/>
    </source>
</evidence>
<keyword evidence="2" id="KW-1185">Reference proteome</keyword>
<gene>
    <name evidence="1" type="ORF">NDI38_20075</name>
</gene>